<dbReference type="InterPro" id="IPR044924">
    <property type="entry name" value="HAD-SF_hydro_IA_REG-2-like_cap"/>
</dbReference>
<dbReference type="InterPro" id="IPR051828">
    <property type="entry name" value="HAD-like_hydrolase_domain"/>
</dbReference>
<dbReference type="KEGG" id="ptkz:JDV02_006560"/>
<dbReference type="InterPro" id="IPR023214">
    <property type="entry name" value="HAD_sf"/>
</dbReference>
<dbReference type="EMBL" id="CP086359">
    <property type="protein sequence ID" value="UNI20479.1"/>
    <property type="molecule type" value="Genomic_DNA"/>
</dbReference>
<dbReference type="GeneID" id="72068509"/>
<dbReference type="PANTHER" id="PTHR46191">
    <property type="match status" value="1"/>
</dbReference>
<keyword evidence="2" id="KW-1185">Reference proteome</keyword>
<dbReference type="Gene3D" id="1.10.150.720">
    <property type="entry name" value="Haloacid dehalogenase-like hydrolase"/>
    <property type="match status" value="1"/>
</dbReference>
<dbReference type="SUPFAM" id="SSF56784">
    <property type="entry name" value="HAD-like"/>
    <property type="match status" value="1"/>
</dbReference>
<sequence length="313" mass="34667">MARPHLLLCFDAFGTLFRPKRSVAQQYAEVARQCGLTGFTDGELEASLKAAFKDEATRNPNYGRATGLGATKWWTNIIQKTFTPLISSKNNNNHCSLPTELAPRLLHRFASKEGYDAEPNLVSTLRALKRPDHTKHFDSIVIGVITNSDDRVPDILSSFDLNVSPLRYGTDVDTSVLARRDYDVDFHCMSYDVGVEKPDRRIFDAASGLLVRILAAREGMSEAEAEAEIGRTWRRVYVGDEHAKDVVGARNAGWSPVLLDPEAHSVGTASVEDHGGQTLDELFKEHGALRVKSIRNLTTWLSNGGDWGGRGER</sequence>
<organism evidence="1 2">
    <name type="scientific">Purpureocillium takamizusanense</name>
    <dbReference type="NCBI Taxonomy" id="2060973"/>
    <lineage>
        <taxon>Eukaryota</taxon>
        <taxon>Fungi</taxon>
        <taxon>Dikarya</taxon>
        <taxon>Ascomycota</taxon>
        <taxon>Pezizomycotina</taxon>
        <taxon>Sordariomycetes</taxon>
        <taxon>Hypocreomycetidae</taxon>
        <taxon>Hypocreales</taxon>
        <taxon>Ophiocordycipitaceae</taxon>
        <taxon>Purpureocillium</taxon>
    </lineage>
</organism>
<dbReference type="RefSeq" id="XP_047843960.1">
    <property type="nucleotide sequence ID" value="XM_047987969.1"/>
</dbReference>
<evidence type="ECO:0008006" key="3">
    <source>
        <dbReference type="Google" id="ProtNLM"/>
    </source>
</evidence>
<dbReference type="Proteomes" id="UP000829364">
    <property type="component" value="Chromosome 6"/>
</dbReference>
<dbReference type="Gene3D" id="3.40.50.1000">
    <property type="entry name" value="HAD superfamily/HAD-like"/>
    <property type="match status" value="1"/>
</dbReference>
<proteinExistence type="predicted"/>
<dbReference type="AlphaFoldDB" id="A0A9Q8VD28"/>
<dbReference type="PANTHER" id="PTHR46191:SF2">
    <property type="entry name" value="HALOACID DEHALOGENASE-LIKE HYDROLASE DOMAIN-CONTAINING PROTEIN 3"/>
    <property type="match status" value="1"/>
</dbReference>
<name>A0A9Q8VD28_9HYPO</name>
<dbReference type="InterPro" id="IPR036412">
    <property type="entry name" value="HAD-like_sf"/>
</dbReference>
<evidence type="ECO:0000313" key="1">
    <source>
        <dbReference type="EMBL" id="UNI20479.1"/>
    </source>
</evidence>
<protein>
    <recommendedName>
        <fullName evidence="3">Haloacid dehalogenase</fullName>
    </recommendedName>
</protein>
<dbReference type="GO" id="GO:0005634">
    <property type="term" value="C:nucleus"/>
    <property type="evidence" value="ECO:0007669"/>
    <property type="project" value="TreeGrafter"/>
</dbReference>
<accession>A0A9Q8VD28</accession>
<reference evidence="1" key="1">
    <citation type="submission" date="2021-11" db="EMBL/GenBank/DDBJ databases">
        <title>Purpureocillium_takamizusanense_genome.</title>
        <authorList>
            <person name="Nguyen N.-H."/>
        </authorList>
    </citation>
    <scope>NUCLEOTIDE SEQUENCE</scope>
    <source>
        <strain evidence="1">PT3</strain>
    </source>
</reference>
<evidence type="ECO:0000313" key="2">
    <source>
        <dbReference type="Proteomes" id="UP000829364"/>
    </source>
</evidence>
<dbReference type="OrthoDB" id="444127at2759"/>
<dbReference type="Pfam" id="PF00702">
    <property type="entry name" value="Hydrolase"/>
    <property type="match status" value="1"/>
</dbReference>
<gene>
    <name evidence="1" type="ORF">JDV02_006560</name>
</gene>